<dbReference type="InterPro" id="IPR036378">
    <property type="entry name" value="FAS1_dom_sf"/>
</dbReference>
<gene>
    <name evidence="4" type="ORF">FGG08_006391</name>
</gene>
<dbReference type="PANTHER" id="PTHR28156">
    <property type="entry name" value="FAS1 DOMAIN-CONTAINING PROTEIN YDR262W"/>
    <property type="match status" value="1"/>
</dbReference>
<keyword evidence="5" id="KW-1185">Reference proteome</keyword>
<dbReference type="OrthoDB" id="5551751at2759"/>
<comment type="caution">
    <text evidence="4">The sequence shown here is derived from an EMBL/GenBank/DDBJ whole genome shotgun (WGS) entry which is preliminary data.</text>
</comment>
<evidence type="ECO:0000256" key="2">
    <source>
        <dbReference type="SAM" id="MobiDB-lite"/>
    </source>
</evidence>
<evidence type="ECO:0000256" key="1">
    <source>
        <dbReference type="ARBA" id="ARBA00022729"/>
    </source>
</evidence>
<dbReference type="Proteomes" id="UP000698800">
    <property type="component" value="Unassembled WGS sequence"/>
</dbReference>
<organism evidence="4 5">
    <name type="scientific">Glutinoglossum americanum</name>
    <dbReference type="NCBI Taxonomy" id="1670608"/>
    <lineage>
        <taxon>Eukaryota</taxon>
        <taxon>Fungi</taxon>
        <taxon>Dikarya</taxon>
        <taxon>Ascomycota</taxon>
        <taxon>Pezizomycotina</taxon>
        <taxon>Geoglossomycetes</taxon>
        <taxon>Geoglossales</taxon>
        <taxon>Geoglossaceae</taxon>
        <taxon>Glutinoglossum</taxon>
    </lineage>
</organism>
<feature type="compositionally biased region" description="Pro residues" evidence="2">
    <location>
        <begin position="1"/>
        <end position="10"/>
    </location>
</feature>
<keyword evidence="1" id="KW-0732">Signal</keyword>
<protein>
    <recommendedName>
        <fullName evidence="3">FAS1 domain-containing protein</fullName>
    </recommendedName>
</protein>
<dbReference type="EMBL" id="JAGHQL010000182">
    <property type="protein sequence ID" value="KAH0536753.1"/>
    <property type="molecule type" value="Genomic_DNA"/>
</dbReference>
<evidence type="ECO:0000313" key="4">
    <source>
        <dbReference type="EMBL" id="KAH0536753.1"/>
    </source>
</evidence>
<reference evidence="4" key="1">
    <citation type="submission" date="2021-03" db="EMBL/GenBank/DDBJ databases">
        <title>Comparative genomics and phylogenomic investigation of the class Geoglossomycetes provide insights into ecological specialization and systematics.</title>
        <authorList>
            <person name="Melie T."/>
            <person name="Pirro S."/>
            <person name="Miller A.N."/>
            <person name="Quandt A."/>
        </authorList>
    </citation>
    <scope>NUCLEOTIDE SEQUENCE</scope>
    <source>
        <strain evidence="4">GBOQ0MN5Z8</strain>
    </source>
</reference>
<dbReference type="PROSITE" id="PS50213">
    <property type="entry name" value="FAS1"/>
    <property type="match status" value="1"/>
</dbReference>
<feature type="region of interest" description="Disordered" evidence="2">
    <location>
        <begin position="1"/>
        <end position="21"/>
    </location>
</feature>
<dbReference type="PANTHER" id="PTHR28156:SF1">
    <property type="entry name" value="FAS1 DOMAIN-CONTAINING PROTEIN YDR262W"/>
    <property type="match status" value="1"/>
</dbReference>
<dbReference type="AlphaFoldDB" id="A0A9P8I3J1"/>
<name>A0A9P8I3J1_9PEZI</name>
<dbReference type="SUPFAM" id="SSF82153">
    <property type="entry name" value="FAS1 domain"/>
    <property type="match status" value="1"/>
</dbReference>
<proteinExistence type="predicted"/>
<accession>A0A9P8I3J1</accession>
<feature type="domain" description="FAS1" evidence="3">
    <location>
        <begin position="22"/>
        <end position="169"/>
    </location>
</feature>
<dbReference type="Gene3D" id="2.30.180.10">
    <property type="entry name" value="FAS1 domain"/>
    <property type="match status" value="1"/>
</dbReference>
<dbReference type="InterPro" id="IPR040200">
    <property type="entry name" value="Mug57-like"/>
</dbReference>
<evidence type="ECO:0000259" key="3">
    <source>
        <dbReference type="PROSITE" id="PS50213"/>
    </source>
</evidence>
<dbReference type="InterPro" id="IPR000782">
    <property type="entry name" value="FAS1_domain"/>
</dbReference>
<evidence type="ECO:0000313" key="5">
    <source>
        <dbReference type="Proteomes" id="UP000698800"/>
    </source>
</evidence>
<sequence length="172" mass="18964">MNIPIVPPPADQEDLPSGSEGPIIISDVIQLDHSINIFAGFTRDIEPVAKRLEDGSRNTTVLAPLNSAVKALPRKPWEDPRDYAALGLDAYTGPGGEDRAHRNLRRFVQAHIIPTSPWKEREKIESLVGGSVWWETKNGKRTIQPGDIEVSVVANRVANGELWIIKGVINYA</sequence>